<comment type="caution">
    <text evidence="1">The sequence shown here is derived from an EMBL/GenBank/DDBJ whole genome shotgun (WGS) entry which is preliminary data.</text>
</comment>
<dbReference type="AlphaFoldDB" id="C6RH54"/>
<organism evidence="1 2">
    <name type="scientific">Campylobacter showae RM3277</name>
    <dbReference type="NCBI Taxonomy" id="553219"/>
    <lineage>
        <taxon>Bacteria</taxon>
        <taxon>Pseudomonadati</taxon>
        <taxon>Campylobacterota</taxon>
        <taxon>Epsilonproteobacteria</taxon>
        <taxon>Campylobacterales</taxon>
        <taxon>Campylobacteraceae</taxon>
        <taxon>Campylobacter</taxon>
    </lineage>
</organism>
<proteinExistence type="predicted"/>
<accession>C6RH54</accession>
<dbReference type="Proteomes" id="UP000003107">
    <property type="component" value="Unassembled WGS sequence"/>
</dbReference>
<keyword evidence="2" id="KW-1185">Reference proteome</keyword>
<gene>
    <name evidence="1" type="ORF">CAMSH0001_2151</name>
</gene>
<evidence type="ECO:0000313" key="1">
    <source>
        <dbReference type="EMBL" id="EET79313.1"/>
    </source>
</evidence>
<evidence type="ECO:0000313" key="2">
    <source>
        <dbReference type="Proteomes" id="UP000003107"/>
    </source>
</evidence>
<protein>
    <submittedName>
        <fullName evidence="1">Uncharacterized protein</fullName>
    </submittedName>
</protein>
<sequence length="39" mass="4439">MQLCRACSCFPRATNLQCEAGEELNLAWETSRFIAAKIY</sequence>
<dbReference type="EMBL" id="ACVQ01000023">
    <property type="protein sequence ID" value="EET79313.1"/>
    <property type="molecule type" value="Genomic_DNA"/>
</dbReference>
<name>C6RH54_9BACT</name>
<dbReference type="STRING" id="553219.CAMSH0001_2151"/>
<reference evidence="1 2" key="1">
    <citation type="submission" date="2009-07" db="EMBL/GenBank/DDBJ databases">
        <authorList>
            <person name="Madupu R."/>
            <person name="Sebastian Y."/>
            <person name="Durkin A.S."/>
            <person name="Torralba M."/>
            <person name="Methe B."/>
            <person name="Sutton G.G."/>
            <person name="Strausberg R.L."/>
            <person name="Nelson K.E."/>
        </authorList>
    </citation>
    <scope>NUCLEOTIDE SEQUENCE [LARGE SCALE GENOMIC DNA]</scope>
    <source>
        <strain evidence="1 2">RM3277</strain>
    </source>
</reference>